<dbReference type="GO" id="GO:0017183">
    <property type="term" value="P:protein histidyl modification to diphthamide"/>
    <property type="evidence" value="ECO:0007669"/>
    <property type="project" value="TreeGrafter"/>
</dbReference>
<evidence type="ECO:0000313" key="2">
    <source>
        <dbReference type="EMBL" id="GGN51357.1"/>
    </source>
</evidence>
<evidence type="ECO:0000259" key="1">
    <source>
        <dbReference type="Pfam" id="PF01902"/>
    </source>
</evidence>
<dbReference type="RefSeq" id="WP_188855938.1">
    <property type="nucleotide sequence ID" value="NZ_BMOS01000003.1"/>
</dbReference>
<dbReference type="InterPro" id="IPR030662">
    <property type="entry name" value="DPH6/MJ0570"/>
</dbReference>
<reference evidence="2" key="1">
    <citation type="journal article" date="2014" name="Int. J. Syst. Evol. Microbiol.">
        <title>Complete genome sequence of Corynebacterium casei LMG S-19264T (=DSM 44701T), isolated from a smear-ripened cheese.</title>
        <authorList>
            <consortium name="US DOE Joint Genome Institute (JGI-PGF)"/>
            <person name="Walter F."/>
            <person name="Albersmeier A."/>
            <person name="Kalinowski J."/>
            <person name="Ruckert C."/>
        </authorList>
    </citation>
    <scope>NUCLEOTIDE SEQUENCE</scope>
    <source>
        <strain evidence="2">JCM 17251</strain>
    </source>
</reference>
<dbReference type="Gene3D" id="3.90.1490.10">
    <property type="entry name" value="putative n-type atp pyrophosphatase, domain 2"/>
    <property type="match status" value="1"/>
</dbReference>
<protein>
    <submittedName>
        <fullName evidence="2">ATP pyrophosphatase</fullName>
    </submittedName>
</protein>
<reference evidence="2" key="2">
    <citation type="submission" date="2020-09" db="EMBL/GenBank/DDBJ databases">
        <authorList>
            <person name="Sun Q."/>
            <person name="Ohkuma M."/>
        </authorList>
    </citation>
    <scope>NUCLEOTIDE SEQUENCE</scope>
    <source>
        <strain evidence="2">JCM 17251</strain>
    </source>
</reference>
<dbReference type="Proteomes" id="UP000624041">
    <property type="component" value="Unassembled WGS sequence"/>
</dbReference>
<gene>
    <name evidence="2" type="ORF">GCM10007971_05760</name>
</gene>
<dbReference type="CDD" id="cd01994">
    <property type="entry name" value="AANH_PF0828-like"/>
    <property type="match status" value="1"/>
</dbReference>
<dbReference type="Gene3D" id="3.40.50.620">
    <property type="entry name" value="HUPs"/>
    <property type="match status" value="1"/>
</dbReference>
<evidence type="ECO:0000313" key="3">
    <source>
        <dbReference type="Proteomes" id="UP000624041"/>
    </source>
</evidence>
<dbReference type="Pfam" id="PF01902">
    <property type="entry name" value="Diphthami_syn_2"/>
    <property type="match status" value="1"/>
</dbReference>
<proteinExistence type="predicted"/>
<comment type="caution">
    <text evidence="2">The sequence shown here is derived from an EMBL/GenBank/DDBJ whole genome shotgun (WGS) entry which is preliminary data.</text>
</comment>
<dbReference type="EMBL" id="BMOS01000003">
    <property type="protein sequence ID" value="GGN51357.1"/>
    <property type="molecule type" value="Genomic_DNA"/>
</dbReference>
<sequence>MTNTVLSFSGGKDSMFALHRMIEQGITVVCLMTTVWNESGETVAHGEKLKRLEDQAARLNIPIEWVVTDFENYTTDYKRRLEEIKETYQLDGIAFGDIYLEGHRKWGEELAQSVNLEAIYPLWTKKERSIDLLHDFVKTGYKSEIIKLDEEKLPKDWLGREIDQHFIEDIVKLDVCPLGESGEYHTYVYDGPLFQKNKFQS</sequence>
<dbReference type="PANTHER" id="PTHR12196">
    <property type="entry name" value="DOMAIN OF UNKNOWN FUNCTION 71 DUF71 -CONTAINING PROTEIN"/>
    <property type="match status" value="1"/>
</dbReference>
<dbReference type="AlphaFoldDB" id="A0A917XTT9"/>
<organism evidence="2 3">
    <name type="scientific">Oceanobacillus indicireducens</name>
    <dbReference type="NCBI Taxonomy" id="1004261"/>
    <lineage>
        <taxon>Bacteria</taxon>
        <taxon>Bacillati</taxon>
        <taxon>Bacillota</taxon>
        <taxon>Bacilli</taxon>
        <taxon>Bacillales</taxon>
        <taxon>Bacillaceae</taxon>
        <taxon>Oceanobacillus</taxon>
    </lineage>
</organism>
<dbReference type="PANTHER" id="PTHR12196:SF2">
    <property type="entry name" value="DIPHTHINE--AMMONIA LIGASE"/>
    <property type="match status" value="1"/>
</dbReference>
<dbReference type="GO" id="GO:0017178">
    <property type="term" value="F:diphthine-ammonia ligase activity"/>
    <property type="evidence" value="ECO:0007669"/>
    <property type="project" value="TreeGrafter"/>
</dbReference>
<accession>A0A917XTT9</accession>
<dbReference type="SUPFAM" id="SSF52402">
    <property type="entry name" value="Adenine nucleotide alpha hydrolases-like"/>
    <property type="match status" value="1"/>
</dbReference>
<name>A0A917XTT9_9BACI</name>
<feature type="domain" description="Diphthamide synthase" evidence="1">
    <location>
        <begin position="5"/>
        <end position="196"/>
    </location>
</feature>
<dbReference type="InterPro" id="IPR014729">
    <property type="entry name" value="Rossmann-like_a/b/a_fold"/>
</dbReference>
<keyword evidence="3" id="KW-1185">Reference proteome</keyword>
<dbReference type="InterPro" id="IPR002761">
    <property type="entry name" value="Diphthami_syn_dom"/>
</dbReference>